<comment type="caution">
    <text evidence="12">The sequence shown here is derived from an EMBL/GenBank/DDBJ whole genome shotgun (WGS) entry which is preliminary data.</text>
</comment>
<dbReference type="AlphaFoldDB" id="A0A8H5F9P6"/>
<reference evidence="12 13" key="1">
    <citation type="journal article" date="2020" name="ISME J.">
        <title>Uncovering the hidden diversity of litter-decomposition mechanisms in mushroom-forming fungi.</title>
        <authorList>
            <person name="Floudas D."/>
            <person name="Bentzer J."/>
            <person name="Ahren D."/>
            <person name="Johansson T."/>
            <person name="Persson P."/>
            <person name="Tunlid A."/>
        </authorList>
    </citation>
    <scope>NUCLEOTIDE SEQUENCE [LARGE SCALE GENOMIC DNA]</scope>
    <source>
        <strain evidence="12 13">CBS 101986</strain>
    </source>
</reference>
<dbReference type="GO" id="GO:0005789">
    <property type="term" value="C:endoplasmic reticulum membrane"/>
    <property type="evidence" value="ECO:0007669"/>
    <property type="project" value="UniProtKB-SubCell"/>
</dbReference>
<feature type="compositionally biased region" description="Low complexity" evidence="10">
    <location>
        <begin position="162"/>
        <end position="177"/>
    </location>
</feature>
<evidence type="ECO:0000256" key="7">
    <source>
        <dbReference type="ARBA" id="ARBA00022927"/>
    </source>
</evidence>
<dbReference type="GO" id="GO:0006890">
    <property type="term" value="P:retrograde vesicle-mediated transport, Golgi to endoplasmic reticulum"/>
    <property type="evidence" value="ECO:0007669"/>
    <property type="project" value="TreeGrafter"/>
</dbReference>
<dbReference type="Proteomes" id="UP000567179">
    <property type="component" value="Unassembled WGS sequence"/>
</dbReference>
<dbReference type="InterPro" id="IPR019150">
    <property type="entry name" value="Vesicle_transport_protein_Use1"/>
</dbReference>
<dbReference type="OrthoDB" id="4506189at2759"/>
<dbReference type="PANTHER" id="PTHR13050:SF7">
    <property type="entry name" value="VESICLE TRANSPORT PROTEIN USE1"/>
    <property type="match status" value="1"/>
</dbReference>
<dbReference type="EMBL" id="JAACJJ010000003">
    <property type="protein sequence ID" value="KAF5328647.1"/>
    <property type="molecule type" value="Genomic_DNA"/>
</dbReference>
<evidence type="ECO:0000256" key="4">
    <source>
        <dbReference type="ARBA" id="ARBA00022692"/>
    </source>
</evidence>
<feature type="compositionally biased region" description="Polar residues" evidence="10">
    <location>
        <begin position="179"/>
        <end position="189"/>
    </location>
</feature>
<evidence type="ECO:0000256" key="10">
    <source>
        <dbReference type="SAM" id="MobiDB-lite"/>
    </source>
</evidence>
<keyword evidence="9 11" id="KW-0472">Membrane</keyword>
<protein>
    <submittedName>
        <fullName evidence="12">Uncharacterized protein</fullName>
    </submittedName>
</protein>
<comment type="subcellular location">
    <subcellularLocation>
        <location evidence="1">Endoplasmic reticulum membrane</location>
        <topology evidence="1">Single-pass type IV membrane protein</topology>
    </subcellularLocation>
</comment>
<name>A0A8H5F9P6_9AGAR</name>
<evidence type="ECO:0000256" key="2">
    <source>
        <dbReference type="ARBA" id="ARBA00007891"/>
    </source>
</evidence>
<sequence length="301" mass="33480">MQYDNNTLRNEITLVRLLRRLEKSAATRDDWTPSGGLPKQEVWLRGKKMQQIVKYARSLVKNIEADDYDASPNTLVDFKTRIDHLESFCKEVDQSCKPESHRPDPILPTIPIPVTISKVDEPELQPETPITPSSHSEAADKLTELRTHGLSINPPPVDPDEISPTLITSTLPSLLPSNPEDSNNAATSAYSRGFSSSATARKLGGTQTSVALQEELSSQLELMAQQLKRNAMHFSDSLVKDKAVVEDAQIKLEANHDVMTKERLRLRDHRGKSLGTTCMTLGVVVLVLVVFMLMVSVIRFS</sequence>
<evidence type="ECO:0000256" key="3">
    <source>
        <dbReference type="ARBA" id="ARBA00022448"/>
    </source>
</evidence>
<dbReference type="GO" id="GO:0015031">
    <property type="term" value="P:protein transport"/>
    <property type="evidence" value="ECO:0007669"/>
    <property type="project" value="UniProtKB-KW"/>
</dbReference>
<gene>
    <name evidence="12" type="ORF">D9619_011534</name>
</gene>
<evidence type="ECO:0000313" key="13">
    <source>
        <dbReference type="Proteomes" id="UP000567179"/>
    </source>
</evidence>
<dbReference type="GO" id="GO:0005484">
    <property type="term" value="F:SNAP receptor activity"/>
    <property type="evidence" value="ECO:0007669"/>
    <property type="project" value="TreeGrafter"/>
</dbReference>
<organism evidence="12 13">
    <name type="scientific">Psilocybe cf. subviscida</name>
    <dbReference type="NCBI Taxonomy" id="2480587"/>
    <lineage>
        <taxon>Eukaryota</taxon>
        <taxon>Fungi</taxon>
        <taxon>Dikarya</taxon>
        <taxon>Basidiomycota</taxon>
        <taxon>Agaricomycotina</taxon>
        <taxon>Agaricomycetes</taxon>
        <taxon>Agaricomycetidae</taxon>
        <taxon>Agaricales</taxon>
        <taxon>Agaricineae</taxon>
        <taxon>Strophariaceae</taxon>
        <taxon>Psilocybe</taxon>
    </lineage>
</organism>
<dbReference type="PANTHER" id="PTHR13050">
    <property type="entry name" value="USE1-LIKE PROTEIN"/>
    <property type="match status" value="1"/>
</dbReference>
<keyword evidence="6" id="KW-0931">ER-Golgi transport</keyword>
<feature type="region of interest" description="Disordered" evidence="10">
    <location>
        <begin position="148"/>
        <end position="189"/>
    </location>
</feature>
<evidence type="ECO:0000256" key="9">
    <source>
        <dbReference type="ARBA" id="ARBA00023136"/>
    </source>
</evidence>
<evidence type="ECO:0000313" key="12">
    <source>
        <dbReference type="EMBL" id="KAF5328647.1"/>
    </source>
</evidence>
<evidence type="ECO:0000256" key="1">
    <source>
        <dbReference type="ARBA" id="ARBA00004163"/>
    </source>
</evidence>
<keyword evidence="5" id="KW-0256">Endoplasmic reticulum</keyword>
<dbReference type="CDD" id="cd15860">
    <property type="entry name" value="SNARE_USE1"/>
    <property type="match status" value="1"/>
</dbReference>
<keyword evidence="13" id="KW-1185">Reference proteome</keyword>
<keyword evidence="7" id="KW-0653">Protein transport</keyword>
<comment type="similarity">
    <text evidence="2">Belongs to the USE1 family.</text>
</comment>
<evidence type="ECO:0000256" key="8">
    <source>
        <dbReference type="ARBA" id="ARBA00022989"/>
    </source>
</evidence>
<evidence type="ECO:0000256" key="11">
    <source>
        <dbReference type="SAM" id="Phobius"/>
    </source>
</evidence>
<keyword evidence="4 11" id="KW-0812">Transmembrane</keyword>
<dbReference type="GO" id="GO:0031201">
    <property type="term" value="C:SNARE complex"/>
    <property type="evidence" value="ECO:0007669"/>
    <property type="project" value="TreeGrafter"/>
</dbReference>
<keyword evidence="8 11" id="KW-1133">Transmembrane helix</keyword>
<accession>A0A8H5F9P6</accession>
<proteinExistence type="inferred from homology"/>
<evidence type="ECO:0000256" key="6">
    <source>
        <dbReference type="ARBA" id="ARBA00022892"/>
    </source>
</evidence>
<evidence type="ECO:0000256" key="5">
    <source>
        <dbReference type="ARBA" id="ARBA00022824"/>
    </source>
</evidence>
<keyword evidence="3" id="KW-0813">Transport</keyword>
<dbReference type="Pfam" id="PF09753">
    <property type="entry name" value="Use1"/>
    <property type="match status" value="1"/>
</dbReference>
<feature type="transmembrane region" description="Helical" evidence="11">
    <location>
        <begin position="273"/>
        <end position="298"/>
    </location>
</feature>